<dbReference type="SMART" id="SM00089">
    <property type="entry name" value="PKD"/>
    <property type="match status" value="1"/>
</dbReference>
<dbReference type="PANTHER" id="PTHR33794:SF1">
    <property type="entry name" value="BACILLOLYSIN"/>
    <property type="match status" value="1"/>
</dbReference>
<comment type="caution">
    <text evidence="9">The sequence shown here is derived from an EMBL/GenBank/DDBJ whole genome shotgun (WGS) entry which is preliminary data.</text>
</comment>
<evidence type="ECO:0000313" key="9">
    <source>
        <dbReference type="EMBL" id="GAD02148.1"/>
    </source>
</evidence>
<feature type="chain" id="PRO_5004488159" evidence="7">
    <location>
        <begin position="24"/>
        <end position="559"/>
    </location>
</feature>
<protein>
    <submittedName>
        <fullName evidence="9">Zinc metalloprotease</fullName>
    </submittedName>
</protein>
<evidence type="ECO:0000259" key="8">
    <source>
        <dbReference type="PROSITE" id="PS50093"/>
    </source>
</evidence>
<evidence type="ECO:0000256" key="2">
    <source>
        <dbReference type="ARBA" id="ARBA00022723"/>
    </source>
</evidence>
<dbReference type="STRING" id="1331007.AALB_2228"/>
<evidence type="ECO:0000256" key="7">
    <source>
        <dbReference type="SAM" id="SignalP"/>
    </source>
</evidence>
<dbReference type="InterPro" id="IPR035986">
    <property type="entry name" value="PKD_dom_sf"/>
</dbReference>
<evidence type="ECO:0000256" key="3">
    <source>
        <dbReference type="ARBA" id="ARBA00022801"/>
    </source>
</evidence>
<dbReference type="GO" id="GO:0004222">
    <property type="term" value="F:metalloendopeptidase activity"/>
    <property type="evidence" value="ECO:0007669"/>
    <property type="project" value="InterPro"/>
</dbReference>
<dbReference type="EMBL" id="BARX01000014">
    <property type="protein sequence ID" value="GAD02148.1"/>
    <property type="molecule type" value="Genomic_DNA"/>
</dbReference>
<dbReference type="RefSeq" id="WP_016401916.1">
    <property type="nucleotide sequence ID" value="NZ_BARX01000014.1"/>
</dbReference>
<keyword evidence="6" id="KW-0865">Zymogen</keyword>
<evidence type="ECO:0000256" key="6">
    <source>
        <dbReference type="ARBA" id="ARBA00023145"/>
    </source>
</evidence>
<dbReference type="PANTHER" id="PTHR33794">
    <property type="entry name" value="BACILLOLYSIN"/>
    <property type="match status" value="1"/>
</dbReference>
<sequence length="559" mass="60692">MPLFNKYLSIKITVSLLSAIVLAACGGGGSEAAAPEPVAQVPQNNIGNAYILDTHPDAGLLTGTIAITLNQQTENPNAAADSVWVYWADENGQASGEAWFKSSANNPYSIALPPQSSIPANTSALVLHPANAQGLSEQGTLVQFHDFKGNAQLSGPGGSYLTPWQYGDDRPHIAVQRIDHQGGVCIFDNGIVSVVDMQNQTDPRAHDGAQAALTANEQAYPAYEFLCSDNPVNTHKPLADDQGIWTYSAINDAMFYGTVVYKVFLEQLKEPPLADKLRIRVHYGSQSSQYIFWDGAYANFSDGVPLFLNLATLDHIAHEVAHGVLNRISPLDGFEQNISVDAQTVHEAFADISGVMVKHAFSGGDDVWVHGEESAGYTRQLDQIETEGGAIASYLDYEDAGDNYYLRIGMLSYPFYLLANKWGIAPTYQVYVNAAKHCWQPNLSLESAAHCIKQQALAAGYAADDVNQAFKTVKIKLFDEGVLSHYRYQANEEGIQFSDNSRSTSAVVSWHWDFGDGSSSNLANPSHVFAEGSYQVALTVTDQSNDQDSFTRTIAVSSN</sequence>
<proteinExistence type="predicted"/>
<dbReference type="Proteomes" id="UP000014461">
    <property type="component" value="Unassembled WGS sequence"/>
</dbReference>
<dbReference type="Pfam" id="PF18911">
    <property type="entry name" value="PKD_4"/>
    <property type="match status" value="1"/>
</dbReference>
<keyword evidence="1 9" id="KW-0645">Protease</keyword>
<dbReference type="GO" id="GO:0006508">
    <property type="term" value="P:proteolysis"/>
    <property type="evidence" value="ECO:0007669"/>
    <property type="project" value="UniProtKB-KW"/>
</dbReference>
<dbReference type="Pfam" id="PF01447">
    <property type="entry name" value="Peptidase_M4"/>
    <property type="match status" value="1"/>
</dbReference>
<keyword evidence="10" id="KW-1185">Reference proteome</keyword>
<feature type="signal peptide" evidence="7">
    <location>
        <begin position="1"/>
        <end position="23"/>
    </location>
</feature>
<dbReference type="PROSITE" id="PS51257">
    <property type="entry name" value="PROKAR_LIPOPROTEIN"/>
    <property type="match status" value="1"/>
</dbReference>
<evidence type="ECO:0000256" key="1">
    <source>
        <dbReference type="ARBA" id="ARBA00022670"/>
    </source>
</evidence>
<dbReference type="InterPro" id="IPR001570">
    <property type="entry name" value="Peptidase_M4_C_domain"/>
</dbReference>
<dbReference type="CDD" id="cd00146">
    <property type="entry name" value="PKD"/>
    <property type="match status" value="1"/>
</dbReference>
<dbReference type="Gene3D" id="1.10.390.10">
    <property type="entry name" value="Neutral Protease Domain 2"/>
    <property type="match status" value="1"/>
</dbReference>
<dbReference type="InterPro" id="IPR050728">
    <property type="entry name" value="Zinc_Metalloprotease_M4"/>
</dbReference>
<evidence type="ECO:0000256" key="4">
    <source>
        <dbReference type="ARBA" id="ARBA00022833"/>
    </source>
</evidence>
<keyword evidence="5 9" id="KW-0482">Metalloprotease</keyword>
<evidence type="ECO:0000313" key="10">
    <source>
        <dbReference type="Proteomes" id="UP000014461"/>
    </source>
</evidence>
<dbReference type="SUPFAM" id="SSF49299">
    <property type="entry name" value="PKD domain"/>
    <property type="match status" value="1"/>
</dbReference>
<keyword evidence="3" id="KW-0378">Hydrolase</keyword>
<dbReference type="GO" id="GO:0046872">
    <property type="term" value="F:metal ion binding"/>
    <property type="evidence" value="ECO:0007669"/>
    <property type="project" value="UniProtKB-KW"/>
</dbReference>
<dbReference type="PROSITE" id="PS50093">
    <property type="entry name" value="PKD"/>
    <property type="match status" value="1"/>
</dbReference>
<dbReference type="Gene3D" id="2.60.40.10">
    <property type="entry name" value="Immunoglobulins"/>
    <property type="match status" value="1"/>
</dbReference>
<keyword evidence="2" id="KW-0479">Metal-binding</keyword>
<feature type="domain" description="PKD" evidence="8">
    <location>
        <begin position="492"/>
        <end position="559"/>
    </location>
</feature>
<dbReference type="SUPFAM" id="SSF55486">
    <property type="entry name" value="Metalloproteases ('zincins'), catalytic domain"/>
    <property type="match status" value="1"/>
</dbReference>
<dbReference type="InterPro" id="IPR013856">
    <property type="entry name" value="Peptidase_M4_domain"/>
</dbReference>
<evidence type="ECO:0000256" key="5">
    <source>
        <dbReference type="ARBA" id="ARBA00023049"/>
    </source>
</evidence>
<dbReference type="InterPro" id="IPR013783">
    <property type="entry name" value="Ig-like_fold"/>
</dbReference>
<keyword evidence="4" id="KW-0862">Zinc</keyword>
<reference evidence="9" key="1">
    <citation type="journal article" date="2013" name="Genome Announc.">
        <title>Draft Genome Sequence of Agarivorans albus Strain MKT 106T, an Agarolytic Marine Bacterium.</title>
        <authorList>
            <person name="Yasuike M."/>
            <person name="Nakamura Y."/>
            <person name="Kai W."/>
            <person name="Fujiwara A."/>
            <person name="Fukui Y."/>
            <person name="Satomi M."/>
            <person name="Sano M."/>
        </authorList>
    </citation>
    <scope>NUCLEOTIDE SEQUENCE [LARGE SCALE GENOMIC DNA]</scope>
</reference>
<name>R9PLK1_AGAAL</name>
<dbReference type="InterPro" id="IPR027268">
    <property type="entry name" value="Peptidase_M4/M1_CTD_sf"/>
</dbReference>
<dbReference type="Gene3D" id="3.10.170.10">
    <property type="match status" value="1"/>
</dbReference>
<dbReference type="InterPro" id="IPR000601">
    <property type="entry name" value="PKD_dom"/>
</dbReference>
<dbReference type="AlphaFoldDB" id="R9PLK1"/>
<accession>R9PLK1</accession>
<keyword evidence="7" id="KW-0732">Signal</keyword>
<gene>
    <name evidence="9" type="ORF">AALB_2228</name>
</gene>
<dbReference type="Pfam" id="PF02868">
    <property type="entry name" value="Peptidase_M4_C"/>
    <property type="match status" value="1"/>
</dbReference>
<dbReference type="OrthoDB" id="5378341at2"/>
<organism evidence="9 10">
    <name type="scientific">Agarivorans albus MKT 106</name>
    <dbReference type="NCBI Taxonomy" id="1331007"/>
    <lineage>
        <taxon>Bacteria</taxon>
        <taxon>Pseudomonadati</taxon>
        <taxon>Pseudomonadota</taxon>
        <taxon>Gammaproteobacteria</taxon>
        <taxon>Alteromonadales</taxon>
        <taxon>Alteromonadaceae</taxon>
        <taxon>Agarivorans</taxon>
    </lineage>
</organism>
<dbReference type="InterPro" id="IPR022409">
    <property type="entry name" value="PKD/Chitinase_dom"/>
</dbReference>